<name>A0AAP0I534_9MAGN</name>
<dbReference type="EMBL" id="JBBNAE010000007">
    <property type="protein sequence ID" value="KAK9108816.1"/>
    <property type="molecule type" value="Genomic_DNA"/>
</dbReference>
<dbReference type="Pfam" id="PF04788">
    <property type="entry name" value="DUF620"/>
    <property type="match status" value="1"/>
</dbReference>
<proteinExistence type="predicted"/>
<comment type="caution">
    <text evidence="1">The sequence shown here is derived from an EMBL/GenBank/DDBJ whole genome shotgun (WGS) entry which is preliminary data.</text>
</comment>
<reference evidence="1 2" key="1">
    <citation type="submission" date="2024-01" db="EMBL/GenBank/DDBJ databases">
        <title>Genome assemblies of Stephania.</title>
        <authorList>
            <person name="Yang L."/>
        </authorList>
    </citation>
    <scope>NUCLEOTIDE SEQUENCE [LARGE SCALE GENOMIC DNA]</scope>
    <source>
        <strain evidence="1">QJT</strain>
        <tissue evidence="1">Leaf</tissue>
    </source>
</reference>
<protein>
    <submittedName>
        <fullName evidence="1">Uncharacterized protein</fullName>
    </submittedName>
</protein>
<evidence type="ECO:0000313" key="1">
    <source>
        <dbReference type="EMBL" id="KAK9108816.1"/>
    </source>
</evidence>
<gene>
    <name evidence="1" type="ORF">Sjap_016876</name>
</gene>
<dbReference type="AlphaFoldDB" id="A0AAP0I534"/>
<dbReference type="Proteomes" id="UP001417504">
    <property type="component" value="Unassembled WGS sequence"/>
</dbReference>
<dbReference type="InterPro" id="IPR006873">
    <property type="entry name" value="DUF620"/>
</dbReference>
<keyword evidence="2" id="KW-1185">Reference proteome</keyword>
<evidence type="ECO:0000313" key="2">
    <source>
        <dbReference type="Proteomes" id="UP001417504"/>
    </source>
</evidence>
<organism evidence="1 2">
    <name type="scientific">Stephania japonica</name>
    <dbReference type="NCBI Taxonomy" id="461633"/>
    <lineage>
        <taxon>Eukaryota</taxon>
        <taxon>Viridiplantae</taxon>
        <taxon>Streptophyta</taxon>
        <taxon>Embryophyta</taxon>
        <taxon>Tracheophyta</taxon>
        <taxon>Spermatophyta</taxon>
        <taxon>Magnoliopsida</taxon>
        <taxon>Ranunculales</taxon>
        <taxon>Menispermaceae</taxon>
        <taxon>Menispermoideae</taxon>
        <taxon>Cissampelideae</taxon>
        <taxon>Stephania</taxon>
    </lineage>
</organism>
<accession>A0AAP0I534</accession>
<sequence length="56" mass="6705">MESMIEDYKYVDAINIVHSGQTKVMLFRYGTVSYKRSHFLEKKFSHLTYVVQREIS</sequence>